<dbReference type="InterPro" id="IPR016136">
    <property type="entry name" value="DNA_helicase_N/primase_C"/>
</dbReference>
<keyword evidence="4" id="KW-0378">Hydrolase</keyword>
<dbReference type="InterPro" id="IPR007694">
    <property type="entry name" value="DNA_helicase_DnaB-like_C"/>
</dbReference>
<evidence type="ECO:0000313" key="12">
    <source>
        <dbReference type="EMBL" id="SVC00401.1"/>
    </source>
</evidence>
<dbReference type="Gene3D" id="1.10.860.10">
    <property type="entry name" value="DNAb Helicase, Chain A"/>
    <property type="match status" value="1"/>
</dbReference>
<dbReference type="EMBL" id="UINC01068086">
    <property type="protein sequence ID" value="SVC00401.1"/>
    <property type="molecule type" value="Genomic_DNA"/>
</dbReference>
<dbReference type="InterPro" id="IPR027417">
    <property type="entry name" value="P-loop_NTPase"/>
</dbReference>
<keyword evidence="5" id="KW-0347">Helicase</keyword>
<dbReference type="GO" id="GO:0005829">
    <property type="term" value="C:cytosol"/>
    <property type="evidence" value="ECO:0007669"/>
    <property type="project" value="TreeGrafter"/>
</dbReference>
<protein>
    <recommendedName>
        <fullName evidence="9">DNA 5'-3' helicase</fullName>
        <ecNumber evidence="9">5.6.2.3</ecNumber>
    </recommendedName>
</protein>
<proteinExistence type="inferred from homology"/>
<evidence type="ECO:0000256" key="1">
    <source>
        <dbReference type="ARBA" id="ARBA00008428"/>
    </source>
</evidence>
<keyword evidence="7" id="KW-0238">DNA-binding</keyword>
<evidence type="ECO:0000256" key="7">
    <source>
        <dbReference type="ARBA" id="ARBA00023125"/>
    </source>
</evidence>
<name>A0A382IP00_9ZZZZ</name>
<evidence type="ECO:0000256" key="10">
    <source>
        <dbReference type="ARBA" id="ARBA00048954"/>
    </source>
</evidence>
<dbReference type="Pfam" id="PF00772">
    <property type="entry name" value="DnaB"/>
    <property type="match status" value="1"/>
</dbReference>
<keyword evidence="3" id="KW-0547">Nucleotide-binding</keyword>
<sequence length="386" mass="43609">MAPFSNESESAIIGSIFREPDRIHEAMSLIDPEDLFSRDIRIIYNAMIKLKHKDQPIDMITLADELKNQKKFDDVGGVYKLSTLEDYPTATAIAFHCRKVRALAIKRKFIDKMQGIMNTAFEVNDDASTLLDEAHSSVFQLMGEVDSNSKTVDVYSPEDMAQRGYKNAKARFEDPEGESGYQTGFPLLDRYMKRLRDVNCIAASTGVGKTGLSLNIALNLAIEEVPVLYINLEMNIDEIITRVLAILSGVEIDKIDTGDYGNTPEEFKLVARFAEKLEYSTLYMTDNTPKNINHITSLIHKYHAKHGIKVVVVDYIGHIRNDKLAFKENAKRISLGRYNQMLKHICTTLGIKLIVVAQMNRDGEKEPELSNIGECWQLAQDADTFM</sequence>
<dbReference type="SUPFAM" id="SSF52540">
    <property type="entry name" value="P-loop containing nucleoside triphosphate hydrolases"/>
    <property type="match status" value="1"/>
</dbReference>
<evidence type="ECO:0000256" key="2">
    <source>
        <dbReference type="ARBA" id="ARBA00022705"/>
    </source>
</evidence>
<dbReference type="GO" id="GO:0006260">
    <property type="term" value="P:DNA replication"/>
    <property type="evidence" value="ECO:0007669"/>
    <property type="project" value="UniProtKB-KW"/>
</dbReference>
<dbReference type="PANTHER" id="PTHR30153">
    <property type="entry name" value="REPLICATIVE DNA HELICASE DNAB"/>
    <property type="match status" value="1"/>
</dbReference>
<dbReference type="SUPFAM" id="SSF48024">
    <property type="entry name" value="N-terminal domain of DnaB helicase"/>
    <property type="match status" value="1"/>
</dbReference>
<gene>
    <name evidence="12" type="ORF">METZ01_LOCUS253255</name>
</gene>
<dbReference type="GO" id="GO:0005524">
    <property type="term" value="F:ATP binding"/>
    <property type="evidence" value="ECO:0007669"/>
    <property type="project" value="UniProtKB-KW"/>
</dbReference>
<dbReference type="GO" id="GO:0016787">
    <property type="term" value="F:hydrolase activity"/>
    <property type="evidence" value="ECO:0007669"/>
    <property type="project" value="UniProtKB-KW"/>
</dbReference>
<keyword evidence="6" id="KW-0067">ATP-binding</keyword>
<comment type="catalytic activity">
    <reaction evidence="10">
        <text>ATP + H2O = ADP + phosphate + H(+)</text>
        <dbReference type="Rhea" id="RHEA:13065"/>
        <dbReference type="ChEBI" id="CHEBI:15377"/>
        <dbReference type="ChEBI" id="CHEBI:15378"/>
        <dbReference type="ChEBI" id="CHEBI:30616"/>
        <dbReference type="ChEBI" id="CHEBI:43474"/>
        <dbReference type="ChEBI" id="CHEBI:456216"/>
        <dbReference type="EC" id="5.6.2.3"/>
    </reaction>
</comment>
<reference evidence="12" key="1">
    <citation type="submission" date="2018-05" db="EMBL/GenBank/DDBJ databases">
        <authorList>
            <person name="Lanie J.A."/>
            <person name="Ng W.-L."/>
            <person name="Kazmierczak K.M."/>
            <person name="Andrzejewski T.M."/>
            <person name="Davidsen T.M."/>
            <person name="Wayne K.J."/>
            <person name="Tettelin H."/>
            <person name="Glass J.I."/>
            <person name="Rusch D."/>
            <person name="Podicherti R."/>
            <person name="Tsui H.-C.T."/>
            <person name="Winkler M.E."/>
        </authorList>
    </citation>
    <scope>NUCLEOTIDE SEQUENCE</scope>
</reference>
<evidence type="ECO:0000256" key="9">
    <source>
        <dbReference type="ARBA" id="ARBA00044969"/>
    </source>
</evidence>
<comment type="similarity">
    <text evidence="1">Belongs to the helicase family. DnaB subfamily.</text>
</comment>
<feature type="non-terminal residue" evidence="12">
    <location>
        <position position="386"/>
    </location>
</feature>
<dbReference type="GO" id="GO:0003677">
    <property type="term" value="F:DNA binding"/>
    <property type="evidence" value="ECO:0007669"/>
    <property type="project" value="UniProtKB-KW"/>
</dbReference>
<feature type="domain" description="SF4 helicase" evidence="11">
    <location>
        <begin position="174"/>
        <end position="386"/>
    </location>
</feature>
<accession>A0A382IP00</accession>
<evidence type="ECO:0000256" key="3">
    <source>
        <dbReference type="ARBA" id="ARBA00022741"/>
    </source>
</evidence>
<evidence type="ECO:0000256" key="5">
    <source>
        <dbReference type="ARBA" id="ARBA00022806"/>
    </source>
</evidence>
<dbReference type="Gene3D" id="3.40.50.300">
    <property type="entry name" value="P-loop containing nucleotide triphosphate hydrolases"/>
    <property type="match status" value="1"/>
</dbReference>
<dbReference type="AlphaFoldDB" id="A0A382IP00"/>
<dbReference type="InterPro" id="IPR036185">
    <property type="entry name" value="DNA_heli_DnaB-like_N_sf"/>
</dbReference>
<dbReference type="GO" id="GO:0043139">
    <property type="term" value="F:5'-3' DNA helicase activity"/>
    <property type="evidence" value="ECO:0007669"/>
    <property type="project" value="UniProtKB-EC"/>
</dbReference>
<keyword evidence="8" id="KW-0413">Isomerase</keyword>
<organism evidence="12">
    <name type="scientific">marine metagenome</name>
    <dbReference type="NCBI Taxonomy" id="408172"/>
    <lineage>
        <taxon>unclassified sequences</taxon>
        <taxon>metagenomes</taxon>
        <taxon>ecological metagenomes</taxon>
    </lineage>
</organism>
<evidence type="ECO:0000256" key="4">
    <source>
        <dbReference type="ARBA" id="ARBA00022801"/>
    </source>
</evidence>
<dbReference type="Pfam" id="PF03796">
    <property type="entry name" value="DnaB_C"/>
    <property type="match status" value="1"/>
</dbReference>
<dbReference type="InterPro" id="IPR007693">
    <property type="entry name" value="DNA_helicase_DnaB-like_N"/>
</dbReference>
<evidence type="ECO:0000256" key="6">
    <source>
        <dbReference type="ARBA" id="ARBA00022840"/>
    </source>
</evidence>
<evidence type="ECO:0000259" key="11">
    <source>
        <dbReference type="PROSITE" id="PS51199"/>
    </source>
</evidence>
<evidence type="ECO:0000256" key="8">
    <source>
        <dbReference type="ARBA" id="ARBA00023235"/>
    </source>
</evidence>
<keyword evidence="2" id="KW-0235">DNA replication</keyword>
<dbReference type="EC" id="5.6.2.3" evidence="9"/>
<dbReference type="PROSITE" id="PS51199">
    <property type="entry name" value="SF4_HELICASE"/>
    <property type="match status" value="1"/>
</dbReference>
<dbReference type="PANTHER" id="PTHR30153:SF2">
    <property type="entry name" value="REPLICATIVE DNA HELICASE"/>
    <property type="match status" value="1"/>
</dbReference>